<evidence type="ECO:0000313" key="2">
    <source>
        <dbReference type="Proteomes" id="UP000238375"/>
    </source>
</evidence>
<proteinExistence type="predicted"/>
<dbReference type="Proteomes" id="UP000238375">
    <property type="component" value="Unassembled WGS sequence"/>
</dbReference>
<name>A0A2T0SED8_9BACT</name>
<dbReference type="Pfam" id="PF07676">
    <property type="entry name" value="PD40"/>
    <property type="match status" value="2"/>
</dbReference>
<sequence>MNRFLILICLLTAVSSCNLFEPGYREGIFPETPINLADINSADDDYNSTSKVAGDVIALVFSSKRGGRADFNFVHEALEVAYDLRKGKFTFTTQPYGGLGAIEEQNPLTWATSIANSTANELGPYIRSYDHDIISRNDPSGSSHRGEYLMLFASDRTGDLDIYLTHNYQMQPRSASGVLLSIGDKPFSAPVSVPFLNSSADDAYPTFDAAYRSVYFTSNRAGSFAIYKATLPAMGVTELQSQLPTITGAPIEKVASLSSSADDKCPFIDNDRLVFTSNRPGGYGGFDLYYSLWDGKQWGAPINFGPTINSASDEYRPILTRIPQQFSNQLMIFSSNRPGGKGGFDLYMVGIPKQQ</sequence>
<dbReference type="OrthoDB" id="924386at2"/>
<evidence type="ECO:0000313" key="1">
    <source>
        <dbReference type="EMBL" id="PRY31786.1"/>
    </source>
</evidence>
<organism evidence="1 2">
    <name type="scientific">Spirosoma oryzae</name>
    <dbReference type="NCBI Taxonomy" id="1469603"/>
    <lineage>
        <taxon>Bacteria</taxon>
        <taxon>Pseudomonadati</taxon>
        <taxon>Bacteroidota</taxon>
        <taxon>Cytophagia</taxon>
        <taxon>Cytophagales</taxon>
        <taxon>Cytophagaceae</taxon>
        <taxon>Spirosoma</taxon>
    </lineage>
</organism>
<comment type="caution">
    <text evidence="1">The sequence shown here is derived from an EMBL/GenBank/DDBJ whole genome shotgun (WGS) entry which is preliminary data.</text>
</comment>
<dbReference type="RefSeq" id="WP_106139872.1">
    <property type="nucleotide sequence ID" value="NZ_PVTE01000022.1"/>
</dbReference>
<dbReference type="InterPro" id="IPR011659">
    <property type="entry name" value="WD40"/>
</dbReference>
<accession>A0A2T0SED8</accession>
<gene>
    <name evidence="1" type="ORF">CLV58_12283</name>
</gene>
<dbReference type="EMBL" id="PVTE01000022">
    <property type="protein sequence ID" value="PRY31786.1"/>
    <property type="molecule type" value="Genomic_DNA"/>
</dbReference>
<protein>
    <submittedName>
        <fullName evidence="1">WD40 repeat protein</fullName>
    </submittedName>
</protein>
<reference evidence="1 2" key="1">
    <citation type="submission" date="2018-03" db="EMBL/GenBank/DDBJ databases">
        <title>Genomic Encyclopedia of Archaeal and Bacterial Type Strains, Phase II (KMG-II): from individual species to whole genera.</title>
        <authorList>
            <person name="Goeker M."/>
        </authorList>
    </citation>
    <scope>NUCLEOTIDE SEQUENCE [LARGE SCALE GENOMIC DNA]</scope>
    <source>
        <strain evidence="1 2">DSM 28354</strain>
    </source>
</reference>
<dbReference type="AlphaFoldDB" id="A0A2T0SED8"/>
<dbReference type="PROSITE" id="PS51257">
    <property type="entry name" value="PROKAR_LIPOPROTEIN"/>
    <property type="match status" value="1"/>
</dbReference>
<keyword evidence="2" id="KW-1185">Reference proteome</keyword>